<comment type="caution">
    <text evidence="1">The sequence shown here is derived from an EMBL/GenBank/DDBJ whole genome shotgun (WGS) entry which is preliminary data.</text>
</comment>
<name>A0ACB8S461_9AGAM</name>
<organism evidence="1 2">
    <name type="scientific">Auriscalpium vulgare</name>
    <dbReference type="NCBI Taxonomy" id="40419"/>
    <lineage>
        <taxon>Eukaryota</taxon>
        <taxon>Fungi</taxon>
        <taxon>Dikarya</taxon>
        <taxon>Basidiomycota</taxon>
        <taxon>Agaricomycotina</taxon>
        <taxon>Agaricomycetes</taxon>
        <taxon>Russulales</taxon>
        <taxon>Auriscalpiaceae</taxon>
        <taxon>Auriscalpium</taxon>
    </lineage>
</organism>
<evidence type="ECO:0000313" key="1">
    <source>
        <dbReference type="EMBL" id="KAI0050686.1"/>
    </source>
</evidence>
<reference evidence="1" key="1">
    <citation type="submission" date="2021-02" db="EMBL/GenBank/DDBJ databases">
        <authorList>
            <consortium name="DOE Joint Genome Institute"/>
            <person name="Ahrendt S."/>
            <person name="Looney B.P."/>
            <person name="Miyauchi S."/>
            <person name="Morin E."/>
            <person name="Drula E."/>
            <person name="Courty P.E."/>
            <person name="Chicoki N."/>
            <person name="Fauchery L."/>
            <person name="Kohler A."/>
            <person name="Kuo A."/>
            <person name="Labutti K."/>
            <person name="Pangilinan J."/>
            <person name="Lipzen A."/>
            <person name="Riley R."/>
            <person name="Andreopoulos W."/>
            <person name="He G."/>
            <person name="Johnson J."/>
            <person name="Barry K.W."/>
            <person name="Grigoriev I.V."/>
            <person name="Nagy L."/>
            <person name="Hibbett D."/>
            <person name="Henrissat B."/>
            <person name="Matheny P.B."/>
            <person name="Labbe J."/>
            <person name="Martin F."/>
        </authorList>
    </citation>
    <scope>NUCLEOTIDE SEQUENCE</scope>
    <source>
        <strain evidence="1">FP105234-sp</strain>
    </source>
</reference>
<keyword evidence="2" id="KW-1185">Reference proteome</keyword>
<accession>A0ACB8S461</accession>
<protein>
    <submittedName>
        <fullName evidence="1">Uncharacterized protein</fullName>
    </submittedName>
</protein>
<proteinExistence type="predicted"/>
<gene>
    <name evidence="1" type="ORF">FA95DRAFT_1555409</name>
</gene>
<dbReference type="Proteomes" id="UP000814033">
    <property type="component" value="Unassembled WGS sequence"/>
</dbReference>
<dbReference type="EMBL" id="MU275859">
    <property type="protein sequence ID" value="KAI0050686.1"/>
    <property type="molecule type" value="Genomic_DNA"/>
</dbReference>
<sequence length="149" mass="16568">MKLGFGYKIRGFKITTCNPHNPPQVFCTFADAERALYFPPAKPVGHRRSGPEPSSALPEHSSSCLPFASASGRQTLVPTPQHSAHSSSFNAAPSPKPIASETRRIKTPSRIQKRPIQRLYKRSTAHGETLHTRYWGKWTGTERALVDDM</sequence>
<reference evidence="1" key="2">
    <citation type="journal article" date="2022" name="New Phytol.">
        <title>Evolutionary transition to the ectomycorrhizal habit in the genomes of a hyperdiverse lineage of mushroom-forming fungi.</title>
        <authorList>
            <person name="Looney B."/>
            <person name="Miyauchi S."/>
            <person name="Morin E."/>
            <person name="Drula E."/>
            <person name="Courty P.E."/>
            <person name="Kohler A."/>
            <person name="Kuo A."/>
            <person name="LaButti K."/>
            <person name="Pangilinan J."/>
            <person name="Lipzen A."/>
            <person name="Riley R."/>
            <person name="Andreopoulos W."/>
            <person name="He G."/>
            <person name="Johnson J."/>
            <person name="Nolan M."/>
            <person name="Tritt A."/>
            <person name="Barry K.W."/>
            <person name="Grigoriev I.V."/>
            <person name="Nagy L.G."/>
            <person name="Hibbett D."/>
            <person name="Henrissat B."/>
            <person name="Matheny P.B."/>
            <person name="Labbe J."/>
            <person name="Martin F.M."/>
        </authorList>
    </citation>
    <scope>NUCLEOTIDE SEQUENCE</scope>
    <source>
        <strain evidence="1">FP105234-sp</strain>
    </source>
</reference>
<evidence type="ECO:0000313" key="2">
    <source>
        <dbReference type="Proteomes" id="UP000814033"/>
    </source>
</evidence>